<protein>
    <submittedName>
        <fullName evidence="1">Uncharacterized protein</fullName>
    </submittedName>
</protein>
<reference evidence="1" key="1">
    <citation type="journal article" date="2015" name="Nature">
        <title>Complex archaea that bridge the gap between prokaryotes and eukaryotes.</title>
        <authorList>
            <person name="Spang A."/>
            <person name="Saw J.H."/>
            <person name="Jorgensen S.L."/>
            <person name="Zaremba-Niedzwiedzka K."/>
            <person name="Martijn J."/>
            <person name="Lind A.E."/>
            <person name="van Eijk R."/>
            <person name="Schleper C."/>
            <person name="Guy L."/>
            <person name="Ettema T.J."/>
        </authorList>
    </citation>
    <scope>NUCLEOTIDE SEQUENCE</scope>
</reference>
<evidence type="ECO:0000313" key="1">
    <source>
        <dbReference type="EMBL" id="KKL22880.1"/>
    </source>
</evidence>
<proteinExistence type="predicted"/>
<sequence length="523" mass="57241">LQDVVITEMRLKTGNASPTTVYTNNTTATTMHMASRWTKEFWIGGAPSGITIDHNMTYLMSTEIIPNFDPAKSISEATTATDYTGWTASAKNLYDLAGWNADMAQAGGQWYVSPMNGSVVKYLYTFDNRYRENLLGHADLFASYPFHFREGTTGKKFDRAALVDAMGKIFSVNARPSEFFSYANGSLTIPTVGTTSDGGWLVDGAHQPDAHFVPYLLTGDFWYLEEMQYFASWGAGNTAAAIRGPNGYNGHIAGQIRAQAWMFRNRMNAAFLSPDGTDEKTYFELLVDECIAAWEGRMALTGSSFEGNTMWGWADTAAAPSLTINGLRTPPLRHWTTGETGFVQEPMDAAVVAEASSPWEENFLLWSLARGKEFGYATNTLVTWFAQHTINQVNQGGNWDPWFSGAYRIPVQQVSDGFYFTTWDALATGYQAGDYEASWNNDILESEGGFPFITLAAVGMVANEPGGTAAWNWVSARALNAAALLQNPKWALAPRSLEAGVDFALSPDAILAQTNLSGAVANI</sequence>
<comment type="caution">
    <text evidence="1">The sequence shown here is derived from an EMBL/GenBank/DDBJ whole genome shotgun (WGS) entry which is preliminary data.</text>
</comment>
<feature type="non-terminal residue" evidence="1">
    <location>
        <position position="523"/>
    </location>
</feature>
<accession>A0A0F9BM36</accession>
<organism evidence="1">
    <name type="scientific">marine sediment metagenome</name>
    <dbReference type="NCBI Taxonomy" id="412755"/>
    <lineage>
        <taxon>unclassified sequences</taxon>
        <taxon>metagenomes</taxon>
        <taxon>ecological metagenomes</taxon>
    </lineage>
</organism>
<feature type="non-terminal residue" evidence="1">
    <location>
        <position position="1"/>
    </location>
</feature>
<dbReference type="EMBL" id="LAZR01037176">
    <property type="protein sequence ID" value="KKL22880.1"/>
    <property type="molecule type" value="Genomic_DNA"/>
</dbReference>
<gene>
    <name evidence="1" type="ORF">LCGC14_2430980</name>
</gene>
<dbReference type="AlphaFoldDB" id="A0A0F9BM36"/>
<name>A0A0F9BM36_9ZZZZ</name>